<comment type="similarity">
    <text evidence="2">Belongs to the nucleotide-sugar transporter family. SLC35A subfamily.</text>
</comment>
<dbReference type="GO" id="GO:0000139">
    <property type="term" value="C:Golgi membrane"/>
    <property type="evidence" value="ECO:0007669"/>
    <property type="project" value="InterPro"/>
</dbReference>
<evidence type="ECO:0000256" key="2">
    <source>
        <dbReference type="ARBA" id="ARBA00009976"/>
    </source>
</evidence>
<keyword evidence="3" id="KW-0762">Sugar transport</keyword>
<evidence type="ECO:0000313" key="8">
    <source>
        <dbReference type="EMBL" id="MPC33217.1"/>
    </source>
</evidence>
<dbReference type="Pfam" id="PF04142">
    <property type="entry name" value="Nuc_sug_transp"/>
    <property type="match status" value="1"/>
</dbReference>
<reference evidence="8 9" key="1">
    <citation type="submission" date="2019-05" db="EMBL/GenBank/DDBJ databases">
        <title>Another draft genome of Portunus trituberculatus and its Hox gene families provides insights of decapod evolution.</title>
        <authorList>
            <person name="Jeong J.-H."/>
            <person name="Song I."/>
            <person name="Kim S."/>
            <person name="Choi T."/>
            <person name="Kim D."/>
            <person name="Ryu S."/>
            <person name="Kim W."/>
        </authorList>
    </citation>
    <scope>NUCLEOTIDE SEQUENCE [LARGE SCALE GENOMIC DNA]</scope>
    <source>
        <tissue evidence="8">Muscle</tissue>
    </source>
</reference>
<dbReference type="OrthoDB" id="419167at2759"/>
<feature type="transmembrane region" description="Helical" evidence="7">
    <location>
        <begin position="250"/>
        <end position="268"/>
    </location>
</feature>
<feature type="transmembrane region" description="Helical" evidence="7">
    <location>
        <begin position="227"/>
        <end position="244"/>
    </location>
</feature>
<feature type="transmembrane region" description="Helical" evidence="7">
    <location>
        <begin position="163"/>
        <end position="182"/>
    </location>
</feature>
<name>A0A5B7EIX2_PORTR</name>
<evidence type="ECO:0000256" key="7">
    <source>
        <dbReference type="SAM" id="Phobius"/>
    </source>
</evidence>
<keyword evidence="6 7" id="KW-0472">Membrane</keyword>
<evidence type="ECO:0000256" key="5">
    <source>
        <dbReference type="ARBA" id="ARBA00022989"/>
    </source>
</evidence>
<evidence type="ECO:0000313" key="9">
    <source>
        <dbReference type="Proteomes" id="UP000324222"/>
    </source>
</evidence>
<evidence type="ECO:0000256" key="4">
    <source>
        <dbReference type="ARBA" id="ARBA00022692"/>
    </source>
</evidence>
<dbReference type="SUPFAM" id="SSF103481">
    <property type="entry name" value="Multidrug resistance efflux transporter EmrE"/>
    <property type="match status" value="1"/>
</dbReference>
<dbReference type="EMBL" id="VSRR010002786">
    <property type="protein sequence ID" value="MPC33217.1"/>
    <property type="molecule type" value="Genomic_DNA"/>
</dbReference>
<gene>
    <name evidence="8" type="ORF">E2C01_026560</name>
</gene>
<dbReference type="InterPro" id="IPR037185">
    <property type="entry name" value="EmrE-like"/>
</dbReference>
<keyword evidence="3" id="KW-0813">Transport</keyword>
<organism evidence="8 9">
    <name type="scientific">Portunus trituberculatus</name>
    <name type="common">Swimming crab</name>
    <name type="synonym">Neptunus trituberculatus</name>
    <dbReference type="NCBI Taxonomy" id="210409"/>
    <lineage>
        <taxon>Eukaryota</taxon>
        <taxon>Metazoa</taxon>
        <taxon>Ecdysozoa</taxon>
        <taxon>Arthropoda</taxon>
        <taxon>Crustacea</taxon>
        <taxon>Multicrustacea</taxon>
        <taxon>Malacostraca</taxon>
        <taxon>Eumalacostraca</taxon>
        <taxon>Eucarida</taxon>
        <taxon>Decapoda</taxon>
        <taxon>Pleocyemata</taxon>
        <taxon>Brachyura</taxon>
        <taxon>Eubrachyura</taxon>
        <taxon>Portunoidea</taxon>
        <taxon>Portunidae</taxon>
        <taxon>Portuninae</taxon>
        <taxon>Portunus</taxon>
    </lineage>
</organism>
<comment type="caution">
    <text evidence="8">The sequence shown here is derived from an EMBL/GenBank/DDBJ whole genome shotgun (WGS) entry which is preliminary data.</text>
</comment>
<evidence type="ECO:0000256" key="1">
    <source>
        <dbReference type="ARBA" id="ARBA00004141"/>
    </source>
</evidence>
<accession>A0A5B7EIX2</accession>
<dbReference type="Proteomes" id="UP000324222">
    <property type="component" value="Unassembled WGS sequence"/>
</dbReference>
<keyword evidence="9" id="KW-1185">Reference proteome</keyword>
<feature type="transmembrane region" description="Helical" evidence="7">
    <location>
        <begin position="52"/>
        <end position="72"/>
    </location>
</feature>
<dbReference type="InterPro" id="IPR007271">
    <property type="entry name" value="Nuc_sug_transpt"/>
</dbReference>
<dbReference type="PANTHER" id="PTHR10231">
    <property type="entry name" value="NUCLEOTIDE-SUGAR TRANSMEMBRANE TRANSPORTER"/>
    <property type="match status" value="1"/>
</dbReference>
<dbReference type="GO" id="GO:0015165">
    <property type="term" value="F:pyrimidine nucleotide-sugar transmembrane transporter activity"/>
    <property type="evidence" value="ECO:0007669"/>
    <property type="project" value="InterPro"/>
</dbReference>
<evidence type="ECO:0000256" key="6">
    <source>
        <dbReference type="ARBA" id="ARBA00023136"/>
    </source>
</evidence>
<evidence type="ECO:0000256" key="3">
    <source>
        <dbReference type="ARBA" id="ARBA00022597"/>
    </source>
</evidence>
<keyword evidence="5 7" id="KW-1133">Transmembrane helix</keyword>
<keyword evidence="4 7" id="KW-0812">Transmembrane</keyword>
<comment type="subcellular location">
    <subcellularLocation>
        <location evidence="1">Membrane</location>
        <topology evidence="1">Multi-pass membrane protein</topology>
    </subcellularLocation>
</comment>
<dbReference type="AlphaFoldDB" id="A0A5B7EIX2"/>
<proteinExistence type="inferred from homology"/>
<protein>
    <submittedName>
        <fullName evidence="8">CMP-sialic acid transporter 4</fullName>
    </submittedName>
</protein>
<sequence length="284" mass="31269">MECGGDQDFRVPQMNRSRMGKWTPSLRFGIPAACYLATNVLYLLALRSTAPPLWLMLIQTRTFYTVAIYLVVFGREVSLCQIMGCLLVVASLPLAHASELQEGRPAVLPSVLVASQAAAFISTMASIVIEVCCEEGHEVGVRNQGMVRLLLKNDSRSFCEQQTWLYCWSGLMAAISLTLQAPPMDFSHLNLQSPSTWCCVLAVVSSAVSGLCVPVIVRSLDTIAKDYLAALNNVLLALLTAAIFPRHFTLSGLFFLSLLVLLCGIWLYERKTLPVPSTLSRFKF</sequence>
<feature type="transmembrane region" description="Helical" evidence="7">
    <location>
        <begin position="26"/>
        <end position="46"/>
    </location>
</feature>
<feature type="transmembrane region" description="Helical" evidence="7">
    <location>
        <begin position="194"/>
        <end position="215"/>
    </location>
</feature>